<evidence type="ECO:0000313" key="2">
    <source>
        <dbReference type="EMBL" id="KAF3107416.1"/>
    </source>
</evidence>
<protein>
    <submittedName>
        <fullName evidence="3">Uncharacterized protein</fullName>
    </submittedName>
</protein>
<accession>A0A7C8JT63</accession>
<dbReference type="Proteomes" id="UP000475325">
    <property type="component" value="Unassembled WGS sequence"/>
</dbReference>
<dbReference type="EMBL" id="WIQZ01000023">
    <property type="protein sequence ID" value="KAF3138213.1"/>
    <property type="molecule type" value="Genomic_DNA"/>
</dbReference>
<name>A0A7C8JT63_ORBOL</name>
<keyword evidence="1" id="KW-0472">Membrane</keyword>
<evidence type="ECO:0000313" key="4">
    <source>
        <dbReference type="Proteomes" id="UP000475325"/>
    </source>
</evidence>
<keyword evidence="1" id="KW-0812">Transmembrane</keyword>
<evidence type="ECO:0000313" key="5">
    <source>
        <dbReference type="Proteomes" id="UP000480548"/>
    </source>
</evidence>
<evidence type="ECO:0000313" key="3">
    <source>
        <dbReference type="EMBL" id="KAF3138213.1"/>
    </source>
</evidence>
<gene>
    <name evidence="2" type="ORF">TWF102_000336</name>
    <name evidence="3" type="ORF">TWF703_004742</name>
</gene>
<sequence>MSSFDFHIQILGLENEFKQLEINIHKLEEEQQIQIGELEAAYKSQFAGVSANLFRFIKCICEVDSLLLEQYNNVEPGDISVEEEIDTSEDTIVSLNRIVGQSFQQLEDRLVEGREQLMKEQERAVEEGTTRMGILSSKISNTRSDIELQIIQTENEIEVSVKEKENAIHRKTQLESHIGDMEKFLPRLSQERGSMVRRGVGGGVIAGLGFVVGAAFPILAVGMWVAGGGMAITSGVNASDLSVEIDATKNNIQNTIEYIGRLEGEIADLIDRVPSLRIDLKQFDSLKPKVNLLAEKSALLHESVHKHVEKIVAAKESISIGERKIRELGVDMQGLGYAATRGDLAQNLETIVKKFREGRSQLEERLDTSEMAEMLMMIGDIELKTDEVLAIMGSN</sequence>
<dbReference type="AlphaFoldDB" id="A0A7C8JT63"/>
<feature type="transmembrane region" description="Helical" evidence="1">
    <location>
        <begin position="200"/>
        <end position="226"/>
    </location>
</feature>
<proteinExistence type="predicted"/>
<keyword evidence="1" id="KW-1133">Transmembrane helix</keyword>
<dbReference type="EMBL" id="WIQW01000010">
    <property type="protein sequence ID" value="KAF3107416.1"/>
    <property type="molecule type" value="Genomic_DNA"/>
</dbReference>
<evidence type="ECO:0000256" key="1">
    <source>
        <dbReference type="SAM" id="Phobius"/>
    </source>
</evidence>
<organism evidence="3 5">
    <name type="scientific">Orbilia oligospora</name>
    <name type="common">Nematode-trapping fungus</name>
    <name type="synonym">Arthrobotrys oligospora</name>
    <dbReference type="NCBI Taxonomy" id="2813651"/>
    <lineage>
        <taxon>Eukaryota</taxon>
        <taxon>Fungi</taxon>
        <taxon>Dikarya</taxon>
        <taxon>Ascomycota</taxon>
        <taxon>Pezizomycotina</taxon>
        <taxon>Orbiliomycetes</taxon>
        <taxon>Orbiliales</taxon>
        <taxon>Orbiliaceae</taxon>
        <taxon>Orbilia</taxon>
    </lineage>
</organism>
<reference evidence="4 5" key="1">
    <citation type="submission" date="2019-06" db="EMBL/GenBank/DDBJ databases">
        <authorList>
            <person name="Palmer J.M."/>
        </authorList>
    </citation>
    <scope>NUCLEOTIDE SEQUENCE [LARGE SCALE GENOMIC DNA]</scope>
    <source>
        <strain evidence="2 4">TWF102</strain>
        <strain evidence="3 5">TWF703</strain>
    </source>
</reference>
<comment type="caution">
    <text evidence="3">The sequence shown here is derived from an EMBL/GenBank/DDBJ whole genome shotgun (WGS) entry which is preliminary data.</text>
</comment>
<dbReference type="Proteomes" id="UP000480548">
    <property type="component" value="Unassembled WGS sequence"/>
</dbReference>